<keyword evidence="2" id="KW-1185">Reference proteome</keyword>
<accession>A0A6P1VR76</accession>
<name>A0A6P1VR76_9BACT</name>
<dbReference type="EMBL" id="CP045997">
    <property type="protein sequence ID" value="QHV95583.1"/>
    <property type="molecule type" value="Genomic_DNA"/>
</dbReference>
<proteinExistence type="predicted"/>
<protein>
    <submittedName>
        <fullName evidence="1">Uncharacterized protein</fullName>
    </submittedName>
</protein>
<evidence type="ECO:0000313" key="2">
    <source>
        <dbReference type="Proteomes" id="UP000464577"/>
    </source>
</evidence>
<sequence length="202" mass="24127">MREAIVFYQKQYQPIWKEVPWQPFPLERNILFCPDDTTIRNVLSSLNKIDPSTPTLDTFEQATTDLHWAIVSYEEEFVLYWLSHYIQAGDRGFVLYRFQHFVASPINFLDFGRRFKLPDESTAKIYLDVFSRLNEWAKLLKLPYRYEVVLEDKYMGFQQNFDKPLMVSDDNVAKPGPIILSQNGLIKSKTSFWRRLRAWWKP</sequence>
<dbReference type="AlphaFoldDB" id="A0A6P1VR76"/>
<dbReference type="KEGG" id="senf:GJR95_11465"/>
<dbReference type="RefSeq" id="WP_162385992.1">
    <property type="nucleotide sequence ID" value="NZ_CP045997.1"/>
</dbReference>
<reference evidence="1 2" key="1">
    <citation type="submission" date="2019-11" db="EMBL/GenBank/DDBJ databases">
        <title>Spirosoma endbachense sp. nov., isolated from a natural salt meadow.</title>
        <authorList>
            <person name="Rojas J."/>
            <person name="Ambika Manirajan B."/>
            <person name="Ratering S."/>
            <person name="Suarez C."/>
            <person name="Geissler-Plaum R."/>
            <person name="Schnell S."/>
        </authorList>
    </citation>
    <scope>NUCLEOTIDE SEQUENCE [LARGE SCALE GENOMIC DNA]</scope>
    <source>
        <strain evidence="1 2">I-24</strain>
    </source>
</reference>
<evidence type="ECO:0000313" key="1">
    <source>
        <dbReference type="EMBL" id="QHV95583.1"/>
    </source>
</evidence>
<gene>
    <name evidence="1" type="ORF">GJR95_11465</name>
</gene>
<dbReference type="Proteomes" id="UP000464577">
    <property type="component" value="Chromosome"/>
</dbReference>
<organism evidence="1 2">
    <name type="scientific">Spirosoma endbachense</name>
    <dbReference type="NCBI Taxonomy" id="2666025"/>
    <lineage>
        <taxon>Bacteria</taxon>
        <taxon>Pseudomonadati</taxon>
        <taxon>Bacteroidota</taxon>
        <taxon>Cytophagia</taxon>
        <taxon>Cytophagales</taxon>
        <taxon>Cytophagaceae</taxon>
        <taxon>Spirosoma</taxon>
    </lineage>
</organism>